<name>A0AAN9F4E7_CROPI</name>
<proteinExistence type="predicted"/>
<evidence type="ECO:0000313" key="2">
    <source>
        <dbReference type="EMBL" id="KAK7267135.1"/>
    </source>
</evidence>
<sequence length="82" mass="9042">MDEPIVTTGIGNAPPTSSGVGLGNQHAEIVTPTYLHSNDNTEDEITEKDIVPYIRMGFETEDHAYKFYNMFVGFVGFSIGKE</sequence>
<dbReference type="Proteomes" id="UP001372338">
    <property type="component" value="Unassembled WGS sequence"/>
</dbReference>
<evidence type="ECO:0000313" key="3">
    <source>
        <dbReference type="Proteomes" id="UP001372338"/>
    </source>
</evidence>
<keyword evidence="3" id="KW-1185">Reference proteome</keyword>
<accession>A0AAN9F4E7</accession>
<gene>
    <name evidence="2" type="ORF">RIF29_19799</name>
</gene>
<organism evidence="2 3">
    <name type="scientific">Crotalaria pallida</name>
    <name type="common">Smooth rattlebox</name>
    <name type="synonym">Crotalaria striata</name>
    <dbReference type="NCBI Taxonomy" id="3830"/>
    <lineage>
        <taxon>Eukaryota</taxon>
        <taxon>Viridiplantae</taxon>
        <taxon>Streptophyta</taxon>
        <taxon>Embryophyta</taxon>
        <taxon>Tracheophyta</taxon>
        <taxon>Spermatophyta</taxon>
        <taxon>Magnoliopsida</taxon>
        <taxon>eudicotyledons</taxon>
        <taxon>Gunneridae</taxon>
        <taxon>Pentapetalae</taxon>
        <taxon>rosids</taxon>
        <taxon>fabids</taxon>
        <taxon>Fabales</taxon>
        <taxon>Fabaceae</taxon>
        <taxon>Papilionoideae</taxon>
        <taxon>50 kb inversion clade</taxon>
        <taxon>genistoids sensu lato</taxon>
        <taxon>core genistoids</taxon>
        <taxon>Crotalarieae</taxon>
        <taxon>Crotalaria</taxon>
    </lineage>
</organism>
<dbReference type="EMBL" id="JAYWIO010000004">
    <property type="protein sequence ID" value="KAK7267135.1"/>
    <property type="molecule type" value="Genomic_DNA"/>
</dbReference>
<comment type="caution">
    <text evidence="2">The sequence shown here is derived from an EMBL/GenBank/DDBJ whole genome shotgun (WGS) entry which is preliminary data.</text>
</comment>
<reference evidence="2 3" key="1">
    <citation type="submission" date="2024-01" db="EMBL/GenBank/DDBJ databases">
        <title>The genomes of 5 underutilized Papilionoideae crops provide insights into root nodulation and disease resistanc.</title>
        <authorList>
            <person name="Yuan L."/>
        </authorList>
    </citation>
    <scope>NUCLEOTIDE SEQUENCE [LARGE SCALE GENOMIC DNA]</scope>
    <source>
        <strain evidence="2">ZHUSHIDOU_FW_LH</strain>
        <tissue evidence="2">Leaf</tissue>
    </source>
</reference>
<evidence type="ECO:0000256" key="1">
    <source>
        <dbReference type="SAM" id="MobiDB-lite"/>
    </source>
</evidence>
<protein>
    <submittedName>
        <fullName evidence="2">Uncharacterized protein</fullName>
    </submittedName>
</protein>
<feature type="region of interest" description="Disordered" evidence="1">
    <location>
        <begin position="1"/>
        <end position="23"/>
    </location>
</feature>
<dbReference type="AlphaFoldDB" id="A0AAN9F4E7"/>